<dbReference type="InterPro" id="IPR006195">
    <property type="entry name" value="aa-tRNA-synth_II"/>
</dbReference>
<comment type="catalytic activity">
    <reaction evidence="16">
        <text>tRNA(Thr) + L-threonine + ATP = L-threonyl-tRNA(Thr) + AMP + diphosphate + H(+)</text>
        <dbReference type="Rhea" id="RHEA:24624"/>
        <dbReference type="Rhea" id="RHEA-COMP:9670"/>
        <dbReference type="Rhea" id="RHEA-COMP:9704"/>
        <dbReference type="ChEBI" id="CHEBI:15378"/>
        <dbReference type="ChEBI" id="CHEBI:30616"/>
        <dbReference type="ChEBI" id="CHEBI:33019"/>
        <dbReference type="ChEBI" id="CHEBI:57926"/>
        <dbReference type="ChEBI" id="CHEBI:78442"/>
        <dbReference type="ChEBI" id="CHEBI:78534"/>
        <dbReference type="ChEBI" id="CHEBI:456215"/>
        <dbReference type="EC" id="6.1.1.3"/>
    </reaction>
</comment>
<feature type="region of interest" description="Disordered" evidence="19">
    <location>
        <begin position="586"/>
        <end position="631"/>
    </location>
</feature>
<feature type="compositionally biased region" description="Polar residues" evidence="19">
    <location>
        <begin position="1192"/>
        <end position="1202"/>
    </location>
</feature>
<sequence length="2077" mass="225934">MAAGGGSGRSASSGGLESSLDRRFQGVTNTMESIQSLSGWCIENKKYHTLIVRYWMKWLKKSEASHRLNLFYLANDVIQNCKRKNAIIYRSTFADVLPEAALLVRDPSVRKSVERIFTIWEERNVYPEELISELKVGLGKKEAQIAVNPKAVLKSKIVAEFAPQTFIDQLAAYKRSVEDIELKEKQLSSMRVDVCSTETLKRLKDKAGGKKFSKDFEDGSAKLEEFVSFLDKQVKHGPRIIEALENADIFYEAQYKEVKIVANAYKTFANRVNNLKKKLDQLKTSLPDPEESPIPSPSMDAPSPTGSESPFHGMDDSEPSVRAEEKEVDEAPAGDLSSKSSSPKPTEDNCDVEDMELSDDEGNESSHIIESRKEKSESASVTTASPVLKPVETISKSAAQPAVQSPAKTPGNPPPFAFNPLPNLANVDLGKISSILSSLTSVMKNTGVSPVSRPSPGTPTTPKDLTSGLKTSTQAPATSSANSLASILSKVDISPESILSVLSKTQTQTGTGLQGLSSLLQSVAGNSSFQSNTHTVTPSSTKESCVPSTSALGPAQSLTASRNLEGFHSNSPASEVSSTSANKLPAAQNLGVSGSGSKHTQQANCSSSYLGKEGKEQPAEQEQESSLSSASSPTSLELKIHKFLQVNPSFNALNLNIPILGSSINNPVSESQSSNSDYHHSQHRIPTSTSVDNVDGTPVRDERGSTPTQDEIMDKPSASGSMVDPMSLLSKILSPGSSSTPSSTRSPLQGRESSYLADMKQNSSSAASTTTTASSYRPFKQGELSPTSYRGQSDGWEKPSSLTNPDSSPSEKFYPDTSFQDDDDYHTSGYEYGGPPPSALFNLDKKPSKSILKLSNKTQQTFSEVKDYAKKPPPALVGDNFNRDTEGKFSQHQELGNYNSNTMNSRSSPSRVVHSHGFGRSSEVVAPEETPSPKPGESNFFTSSANHNKHFGSASKLQQYVDSSPLSASGNHMVSGVGVGSSSSRTDLTQQITLSAPVSATSTIEFKNMLKNASSSRKSSDGDFPGHHHLGASDRDRENRNSTTVTEGDVGAGFVNSDQQQIEEEHYRIETLVSSSSSDHLPDSTVGKGAPIETLGYSNRRMSGERIQTVESIRVIGKGVRGHSRDALAPPRGTAGWFEGGDHYHDGTGASLTSGISSDLPGSTIGLGSPAAPPTSLSSAATSLPSAPHSSNQPLSLSNFGNQYDDRRSLTLQPPPFPEASVPSFFSKTHPPPPIPQPPPPPSSLDFVVSKQGNPNSKGPGGIMGIVDHSLSFPPRDPIMTLGGNTATIGGVNVVPPSPNSFPPPLTAAQDGLPPPASLPPPPLLNPSLPPLLGDHGPLSATLPPFKDHCGPAPQPGTVKEHFGPLSGLPPPPDARDLVAGGSGPPNKDLPPHHHQSGGPTPIQGHVQKNLSGGGPPSLSNPLSPPASNSVSASSQKQTSNATSLCHDLHGVAHNLPPPPQQGPGQHPIPPPPSQLQQDHGIRPLLPPLPHKPMAPLYPSPHPPQMPMGPFFRPPRPDFRPREHHFNARESFRGAKRPRMSYGSGDRGGGGNPFFAPRRPFFPPRPSLAKTALVASVNGELWDLTRPLEDNGELQVFDFDSTVGKAHNRFKLHYIEEKIREPSATVYRCGTLVDLCHGPHIPHTGKLKAFKLVKNSSVYWQGNPKKETLHRVYGISFPSVRQLKDYENEQQEAKKRDHRKIGKDQELYFFHEMSPGSCFFLPKGAHIYNTLIDFIKLWERSGHWEHYSSNMFSFQVEEETYALKPMNCPGHCLMYEHRPRSWRELPLRLADFGVLHRNELSGTLTGLTRVRRFAQDDAHIFCTMEQLEKEIKDCLDFLQAVYSVFGFTFRLFLSTRPDEFLGDVKVWEEAEKQLEQSLQEFGEPWELNPGDGAFYGPKIDIQIKDAIGRYHQCATIQLDFQLPIRFDLNYVSKGGELQRPVMIHRAILGSVERMIAVLAENYAGKWPLWLSPNQVMIIPVGVSAEQYAQEVWQLFHDTGFMVDIDTDTGVTFNKKIRNAQLSQYNFILVVGDQEQMKGTVNVRTRTGKQHGEFLVGEAIQRISRLRDMKVKNAEEEF</sequence>
<feature type="domain" description="CID" evidence="21">
    <location>
        <begin position="12"/>
        <end position="142"/>
    </location>
</feature>
<evidence type="ECO:0000259" key="20">
    <source>
        <dbReference type="PROSITE" id="PS50862"/>
    </source>
</evidence>
<evidence type="ECO:0000256" key="9">
    <source>
        <dbReference type="ARBA" id="ARBA00022917"/>
    </source>
</evidence>
<feature type="compositionally biased region" description="Pro residues" evidence="19">
    <location>
        <begin position="1296"/>
        <end position="1306"/>
    </location>
</feature>
<evidence type="ECO:0000256" key="19">
    <source>
        <dbReference type="SAM" id="MobiDB-lite"/>
    </source>
</evidence>
<dbReference type="InterPro" id="IPR032337">
    <property type="entry name" value="RPRD1A/B_C"/>
</dbReference>
<dbReference type="Pfam" id="PF02824">
    <property type="entry name" value="TGS"/>
    <property type="match status" value="1"/>
</dbReference>
<keyword evidence="7" id="KW-0547">Nucleotide-binding</keyword>
<dbReference type="InterPro" id="IPR002314">
    <property type="entry name" value="aa-tRNA-synt_IIb"/>
</dbReference>
<feature type="compositionally biased region" description="Low complexity" evidence="19">
    <location>
        <begin position="1174"/>
        <end position="1191"/>
    </location>
</feature>
<gene>
    <name evidence="22" type="primary">Rprd2</name>
    <name evidence="22" type="ORF">GTO96_0001275</name>
</gene>
<feature type="compositionally biased region" description="Polar residues" evidence="19">
    <location>
        <begin position="892"/>
        <end position="904"/>
    </location>
</feature>
<evidence type="ECO:0000256" key="13">
    <source>
        <dbReference type="ARBA" id="ARBA00023146"/>
    </source>
</evidence>
<keyword evidence="5" id="KW-0597">Phosphoprotein</keyword>
<feature type="region of interest" description="Disordered" evidence="19">
    <location>
        <begin position="1012"/>
        <end position="1060"/>
    </location>
</feature>
<comment type="similarity">
    <text evidence="15">Belongs to the UPF0400 (RTT103) family.</text>
</comment>
<comment type="caution">
    <text evidence="22">The sequence shown here is derived from an EMBL/GenBank/DDBJ whole genome shotgun (WGS) entry which is preliminary data.</text>
</comment>
<evidence type="ECO:0000313" key="22">
    <source>
        <dbReference type="EMBL" id="KAG2463051.1"/>
    </source>
</evidence>
<evidence type="ECO:0000256" key="2">
    <source>
        <dbReference type="ARBA" id="ARBA00008226"/>
    </source>
</evidence>
<feature type="compositionally biased region" description="Low complexity" evidence="19">
    <location>
        <begin position="763"/>
        <end position="775"/>
    </location>
</feature>
<dbReference type="Gene3D" id="3.10.20.30">
    <property type="match status" value="1"/>
</dbReference>
<evidence type="ECO:0000256" key="5">
    <source>
        <dbReference type="ARBA" id="ARBA00022553"/>
    </source>
</evidence>
<dbReference type="PROSITE" id="PS51391">
    <property type="entry name" value="CID"/>
    <property type="match status" value="1"/>
</dbReference>
<dbReference type="EMBL" id="JAATIS010004040">
    <property type="protein sequence ID" value="KAG2463051.1"/>
    <property type="molecule type" value="Genomic_DNA"/>
</dbReference>
<dbReference type="Gene3D" id="1.25.40.90">
    <property type="match status" value="1"/>
</dbReference>
<feature type="compositionally biased region" description="Pro residues" evidence="19">
    <location>
        <begin position="1456"/>
        <end position="1474"/>
    </location>
</feature>
<organism evidence="22 23">
    <name type="scientific">Polypterus senegalus</name>
    <name type="common">Senegal bichir</name>
    <dbReference type="NCBI Taxonomy" id="55291"/>
    <lineage>
        <taxon>Eukaryota</taxon>
        <taxon>Metazoa</taxon>
        <taxon>Chordata</taxon>
        <taxon>Craniata</taxon>
        <taxon>Vertebrata</taxon>
        <taxon>Euteleostomi</taxon>
        <taxon>Actinopterygii</taxon>
        <taxon>Polypteriformes</taxon>
        <taxon>Polypteridae</taxon>
        <taxon>Polypterus</taxon>
    </lineage>
</organism>
<dbReference type="InterPro" id="IPR012675">
    <property type="entry name" value="Beta-grasp_dom_sf"/>
</dbReference>
<dbReference type="PROSITE" id="PS50862">
    <property type="entry name" value="AA_TRNA_LIGASE_II"/>
    <property type="match status" value="1"/>
</dbReference>
<feature type="region of interest" description="Disordered" evidence="19">
    <location>
        <begin position="528"/>
        <end position="553"/>
    </location>
</feature>
<dbReference type="InterPro" id="IPR012947">
    <property type="entry name" value="tRNA_SAD"/>
</dbReference>
<comment type="similarity">
    <text evidence="2">Belongs to the class-II aminoacyl-tRNA synthetase family.</text>
</comment>
<dbReference type="SMART" id="SM00582">
    <property type="entry name" value="RPR"/>
    <property type="match status" value="1"/>
</dbReference>
<dbReference type="Pfam" id="PF16566">
    <property type="entry name" value="CREPT"/>
    <property type="match status" value="1"/>
</dbReference>
<dbReference type="InterPro" id="IPR036621">
    <property type="entry name" value="Anticodon-bd_dom_sf"/>
</dbReference>
<feature type="region of interest" description="Disordered" evidence="19">
    <location>
        <begin position="1296"/>
        <end position="1511"/>
    </location>
</feature>
<evidence type="ECO:0000313" key="23">
    <source>
        <dbReference type="Proteomes" id="UP000886611"/>
    </source>
</evidence>
<evidence type="ECO:0000256" key="15">
    <source>
        <dbReference type="ARBA" id="ARBA00034310"/>
    </source>
</evidence>
<dbReference type="Gene3D" id="3.40.50.800">
    <property type="entry name" value="Anticodon-binding domain"/>
    <property type="match status" value="1"/>
</dbReference>
<keyword evidence="6" id="KW-0436">Ligase</keyword>
<dbReference type="FunFam" id="3.30.930.10:FF:000039">
    <property type="entry name" value="Threonyl-tRNA synthetase, mitochondrial"/>
    <property type="match status" value="1"/>
</dbReference>
<evidence type="ECO:0000256" key="18">
    <source>
        <dbReference type="ARBA" id="ARBA00067342"/>
    </source>
</evidence>
<keyword evidence="8" id="KW-0067">ATP-binding</keyword>
<dbReference type="SUPFAM" id="SSF55186">
    <property type="entry name" value="ThrRS/AlaRS common domain"/>
    <property type="match status" value="1"/>
</dbReference>
<dbReference type="SMART" id="SM00863">
    <property type="entry name" value="tRNA_SAD"/>
    <property type="match status" value="1"/>
</dbReference>
<dbReference type="CDD" id="cd00860">
    <property type="entry name" value="ThrRS_anticodon"/>
    <property type="match status" value="1"/>
</dbReference>
<proteinExistence type="inferred from homology"/>
<feature type="compositionally biased region" description="Low complexity" evidence="19">
    <location>
        <begin position="1417"/>
        <end position="1435"/>
    </location>
</feature>
<dbReference type="EC" id="6.1.1.3" evidence="3"/>
<dbReference type="Gene3D" id="6.10.250.2560">
    <property type="match status" value="1"/>
</dbReference>
<keyword evidence="9" id="KW-0648">Protein biosynthesis</keyword>
<feature type="compositionally biased region" description="Pro residues" evidence="19">
    <location>
        <begin position="1313"/>
        <end position="1330"/>
    </location>
</feature>
<keyword evidence="10" id="KW-0809">Transit peptide</keyword>
<keyword evidence="23" id="KW-1185">Reference proteome</keyword>
<evidence type="ECO:0000256" key="1">
    <source>
        <dbReference type="ARBA" id="ARBA00004305"/>
    </source>
</evidence>
<feature type="region of interest" description="Disordered" evidence="19">
    <location>
        <begin position="863"/>
        <end position="947"/>
    </location>
</feature>
<dbReference type="InterPro" id="IPR033728">
    <property type="entry name" value="ThrRS_core"/>
</dbReference>
<evidence type="ECO:0000259" key="21">
    <source>
        <dbReference type="PROSITE" id="PS51391"/>
    </source>
</evidence>
<dbReference type="SUPFAM" id="SSF52954">
    <property type="entry name" value="Class II aaRS ABD-related"/>
    <property type="match status" value="1"/>
</dbReference>
<dbReference type="Pfam" id="PF04818">
    <property type="entry name" value="CID"/>
    <property type="match status" value="1"/>
</dbReference>
<evidence type="ECO:0000256" key="7">
    <source>
        <dbReference type="ARBA" id="ARBA00022741"/>
    </source>
</evidence>
<feature type="domain" description="Aminoacyl-transfer RNA synthetases class-II family profile" evidence="20">
    <location>
        <begin position="1709"/>
        <end position="1979"/>
    </location>
</feature>
<dbReference type="Pfam" id="PF07973">
    <property type="entry name" value="tRNA_SAD"/>
    <property type="match status" value="1"/>
</dbReference>
<dbReference type="InterPro" id="IPR004154">
    <property type="entry name" value="Anticodon-bd"/>
</dbReference>
<comment type="subunit">
    <text evidence="17">Associates with the RNA polymerase II complex.</text>
</comment>
<evidence type="ECO:0000256" key="14">
    <source>
        <dbReference type="ARBA" id="ARBA00031900"/>
    </source>
</evidence>
<dbReference type="NCBIfam" id="TIGR00418">
    <property type="entry name" value="thrS"/>
    <property type="match status" value="1"/>
</dbReference>
<feature type="region of interest" description="Disordered" evidence="19">
    <location>
        <begin position="1149"/>
        <end position="1265"/>
    </location>
</feature>
<dbReference type="InterPro" id="IPR047246">
    <property type="entry name" value="ThrRS_anticodon"/>
</dbReference>
<feature type="compositionally biased region" description="Basic and acidic residues" evidence="19">
    <location>
        <begin position="1018"/>
        <end position="1040"/>
    </location>
</feature>
<feature type="compositionally biased region" description="Polar residues" evidence="19">
    <location>
        <begin position="1150"/>
        <end position="1161"/>
    </location>
</feature>
<feature type="compositionally biased region" description="Polar residues" evidence="19">
    <location>
        <begin position="458"/>
        <end position="482"/>
    </location>
</feature>
<feature type="compositionally biased region" description="Polar residues" evidence="19">
    <location>
        <begin position="800"/>
        <end position="810"/>
    </location>
</feature>
<feature type="compositionally biased region" description="Acidic residues" evidence="19">
    <location>
        <begin position="348"/>
        <end position="363"/>
    </location>
</feature>
<reference evidence="22 23" key="1">
    <citation type="journal article" date="2021" name="Cell">
        <title>Tracing the genetic footprints of vertebrate landing in non-teleost ray-finned fishes.</title>
        <authorList>
            <person name="Bi X."/>
            <person name="Wang K."/>
            <person name="Yang L."/>
            <person name="Pan H."/>
            <person name="Jiang H."/>
            <person name="Wei Q."/>
            <person name="Fang M."/>
            <person name="Yu H."/>
            <person name="Zhu C."/>
            <person name="Cai Y."/>
            <person name="He Y."/>
            <person name="Gan X."/>
            <person name="Zeng H."/>
            <person name="Yu D."/>
            <person name="Zhu Y."/>
            <person name="Jiang H."/>
            <person name="Qiu Q."/>
            <person name="Yang H."/>
            <person name="Zhang Y.E."/>
            <person name="Wang W."/>
            <person name="Zhu M."/>
            <person name="He S."/>
            <person name="Zhang G."/>
        </authorList>
    </citation>
    <scope>NUCLEOTIDE SEQUENCE [LARGE SCALE GENOMIC DNA]</scope>
    <source>
        <strain evidence="22">Bchr_013</strain>
    </source>
</reference>
<evidence type="ECO:0000256" key="8">
    <source>
        <dbReference type="ARBA" id="ARBA00022840"/>
    </source>
</evidence>
<evidence type="ECO:0000256" key="17">
    <source>
        <dbReference type="ARBA" id="ARBA00062892"/>
    </source>
</evidence>
<evidence type="ECO:0000256" key="11">
    <source>
        <dbReference type="ARBA" id="ARBA00022990"/>
    </source>
</evidence>
<evidence type="ECO:0000256" key="6">
    <source>
        <dbReference type="ARBA" id="ARBA00022598"/>
    </source>
</evidence>
<dbReference type="CDD" id="cd00771">
    <property type="entry name" value="ThrRS_core"/>
    <property type="match status" value="1"/>
</dbReference>
<feature type="region of interest" description="Disordered" evidence="19">
    <location>
        <begin position="1526"/>
        <end position="1554"/>
    </location>
</feature>
<feature type="compositionally biased region" description="Polar residues" evidence="19">
    <location>
        <begin position="394"/>
        <end position="407"/>
    </location>
</feature>
<dbReference type="InterPro" id="IPR008942">
    <property type="entry name" value="ENTH_VHS"/>
</dbReference>
<dbReference type="GO" id="GO:0004829">
    <property type="term" value="F:threonine-tRNA ligase activity"/>
    <property type="evidence" value="ECO:0007669"/>
    <property type="project" value="UniProtKB-EC"/>
</dbReference>
<dbReference type="GO" id="GO:0005759">
    <property type="term" value="C:mitochondrial matrix"/>
    <property type="evidence" value="ECO:0007669"/>
    <property type="project" value="UniProtKB-SubCell"/>
</dbReference>
<dbReference type="Proteomes" id="UP000886611">
    <property type="component" value="Unassembled WGS sequence"/>
</dbReference>
<feature type="non-terminal residue" evidence="22">
    <location>
        <position position="2077"/>
    </location>
</feature>
<dbReference type="Gene3D" id="3.30.930.10">
    <property type="entry name" value="Bira Bifunctional Protein, Domain 2"/>
    <property type="match status" value="1"/>
</dbReference>
<dbReference type="Pfam" id="PF00587">
    <property type="entry name" value="tRNA-synt_2b"/>
    <property type="match status" value="1"/>
</dbReference>
<feature type="region of interest" description="Disordered" evidence="19">
    <location>
        <begin position="668"/>
        <end position="844"/>
    </location>
</feature>
<dbReference type="SUPFAM" id="SSF48464">
    <property type="entry name" value="ENTH/VHS domain"/>
    <property type="match status" value="1"/>
</dbReference>
<dbReference type="Pfam" id="PF03129">
    <property type="entry name" value="HGTP_anticodon"/>
    <property type="match status" value="1"/>
</dbReference>
<accession>A0A8X8BQX5</accession>
<feature type="non-terminal residue" evidence="22">
    <location>
        <position position="1"/>
    </location>
</feature>
<dbReference type="SUPFAM" id="SSF55681">
    <property type="entry name" value="Class II aaRS and biotin synthetases"/>
    <property type="match status" value="1"/>
</dbReference>
<dbReference type="PRINTS" id="PR01047">
    <property type="entry name" value="TRNASYNTHTHR"/>
</dbReference>
<feature type="compositionally biased region" description="Basic and acidic residues" evidence="19">
    <location>
        <begin position="313"/>
        <end position="325"/>
    </location>
</feature>
<dbReference type="PANTHER" id="PTHR11451">
    <property type="entry name" value="THREONINE-TRNA LIGASE"/>
    <property type="match status" value="1"/>
</dbReference>
<evidence type="ECO:0000256" key="12">
    <source>
        <dbReference type="ARBA" id="ARBA00023128"/>
    </source>
</evidence>
<comment type="subcellular location">
    <subcellularLocation>
        <location evidence="1">Mitochondrion matrix</location>
    </subcellularLocation>
</comment>
<feature type="region of interest" description="Disordered" evidence="19">
    <location>
        <begin position="284"/>
        <end position="423"/>
    </location>
</feature>
<evidence type="ECO:0000256" key="3">
    <source>
        <dbReference type="ARBA" id="ARBA00013163"/>
    </source>
</evidence>
<feature type="compositionally biased region" description="Basic and acidic residues" evidence="19">
    <location>
        <begin position="367"/>
        <end position="377"/>
    </location>
</feature>
<feature type="region of interest" description="Disordered" evidence="19">
    <location>
        <begin position="445"/>
        <end position="482"/>
    </location>
</feature>
<evidence type="ECO:0000256" key="4">
    <source>
        <dbReference type="ARBA" id="ARBA00022481"/>
    </source>
</evidence>
<protein>
    <recommendedName>
        <fullName evidence="18">Regulation of nuclear pre-mRNA domain-containing protein 2</fullName>
        <ecNumber evidence="3">6.1.1.3</ecNumber>
    </recommendedName>
    <alternativeName>
        <fullName evidence="14">Threonyl-tRNA synthetase</fullName>
    </alternativeName>
</protein>
<keyword evidence="12" id="KW-0496">Mitochondrion</keyword>
<dbReference type="InterPro" id="IPR006569">
    <property type="entry name" value="CID_dom"/>
</dbReference>
<dbReference type="InterPro" id="IPR002320">
    <property type="entry name" value="Thr-tRNA-ligase_IIa"/>
</dbReference>
<feature type="compositionally biased region" description="Low complexity" evidence="19">
    <location>
        <begin position="727"/>
        <end position="748"/>
    </location>
</feature>
<dbReference type="CDD" id="cd01667">
    <property type="entry name" value="TGS_ThrRS"/>
    <property type="match status" value="1"/>
</dbReference>
<dbReference type="InterPro" id="IPR004095">
    <property type="entry name" value="TGS"/>
</dbReference>
<dbReference type="InterPro" id="IPR018163">
    <property type="entry name" value="Thr/Ala-tRNA-synth_IIc_edit"/>
</dbReference>
<name>A0A8X8BQX5_POLSE</name>
<dbReference type="GO" id="GO:0006435">
    <property type="term" value="P:threonyl-tRNA aminoacylation"/>
    <property type="evidence" value="ECO:0007669"/>
    <property type="project" value="InterPro"/>
</dbReference>
<keyword evidence="11" id="KW-0007">Acetylation</keyword>
<dbReference type="FunFam" id="3.40.50.800:FF:000003">
    <property type="entry name" value="Threonine--tRNA ligase 2, cytoplasmic"/>
    <property type="match status" value="1"/>
</dbReference>
<feature type="compositionally biased region" description="Low complexity" evidence="19">
    <location>
        <begin position="905"/>
        <end position="916"/>
    </location>
</feature>
<dbReference type="PANTHER" id="PTHR11451:SF36">
    <property type="entry name" value="THREONINE--TRNA LIGASE 1, CYTOPLASMIC"/>
    <property type="match status" value="1"/>
</dbReference>
<feature type="compositionally biased region" description="Pro residues" evidence="19">
    <location>
        <begin position="1230"/>
        <end position="1243"/>
    </location>
</feature>
<keyword evidence="4" id="KW-0488">Methylation</keyword>
<keyword evidence="13" id="KW-0030">Aminoacyl-tRNA synthetase</keyword>
<dbReference type="InterPro" id="IPR045864">
    <property type="entry name" value="aa-tRNA-synth_II/BPL/LPL"/>
</dbReference>
<dbReference type="Gene3D" id="3.30.980.10">
    <property type="entry name" value="Threonyl-trna Synthetase, Chain A, domain 2"/>
    <property type="match status" value="1"/>
</dbReference>
<evidence type="ECO:0000256" key="10">
    <source>
        <dbReference type="ARBA" id="ARBA00022946"/>
    </source>
</evidence>
<evidence type="ECO:0000256" key="16">
    <source>
        <dbReference type="ARBA" id="ARBA00049515"/>
    </source>
</evidence>
<dbReference type="GO" id="GO:0005524">
    <property type="term" value="F:ATP binding"/>
    <property type="evidence" value="ECO:0007669"/>
    <property type="project" value="UniProtKB-KW"/>
</dbReference>
<feature type="compositionally biased region" description="Basic and acidic residues" evidence="19">
    <location>
        <begin position="881"/>
        <end position="891"/>
    </location>
</feature>
<feature type="compositionally biased region" description="Pro residues" evidence="19">
    <location>
        <begin position="1485"/>
        <end position="1507"/>
    </location>
</feature>
<feature type="compositionally biased region" description="Polar residues" evidence="19">
    <location>
        <begin position="590"/>
        <end position="609"/>
    </location>
</feature>
<dbReference type="FunFam" id="1.25.40.90:FF:000020">
    <property type="entry name" value="regulation of nuclear pre-mRNA domain-containing protein 2 isoform X1"/>
    <property type="match status" value="1"/>
</dbReference>